<feature type="region of interest" description="Disordered" evidence="3">
    <location>
        <begin position="555"/>
        <end position="612"/>
    </location>
</feature>
<feature type="compositionally biased region" description="Basic residues" evidence="3">
    <location>
        <begin position="603"/>
        <end position="612"/>
    </location>
</feature>
<dbReference type="Pfam" id="PF05701">
    <property type="entry name" value="WEMBL"/>
    <property type="match status" value="1"/>
</dbReference>
<feature type="region of interest" description="Disordered" evidence="3">
    <location>
        <begin position="97"/>
        <end position="124"/>
    </location>
</feature>
<dbReference type="GO" id="GO:0009903">
    <property type="term" value="P:chloroplast avoidance movement"/>
    <property type="evidence" value="ECO:0007669"/>
    <property type="project" value="TreeGrafter"/>
</dbReference>
<protein>
    <submittedName>
        <fullName evidence="4">Uncharacterized protein</fullName>
    </submittedName>
</protein>
<feature type="compositionally biased region" description="Basic residues" evidence="3">
    <location>
        <begin position="100"/>
        <end position="109"/>
    </location>
</feature>
<proteinExistence type="inferred from homology"/>
<evidence type="ECO:0000313" key="5">
    <source>
        <dbReference type="Proteomes" id="UP000663760"/>
    </source>
</evidence>
<dbReference type="EMBL" id="LR746280">
    <property type="protein sequence ID" value="CAA7410446.1"/>
    <property type="molecule type" value="Genomic_DNA"/>
</dbReference>
<evidence type="ECO:0000313" key="4">
    <source>
        <dbReference type="EMBL" id="CAA7410446.1"/>
    </source>
</evidence>
<keyword evidence="5" id="KW-1185">Reference proteome</keyword>
<keyword evidence="2" id="KW-0175">Coiled coil</keyword>
<dbReference type="Proteomes" id="UP000663760">
    <property type="component" value="Chromosome 17"/>
</dbReference>
<evidence type="ECO:0000256" key="1">
    <source>
        <dbReference type="ARBA" id="ARBA00005485"/>
    </source>
</evidence>
<gene>
    <name evidence="4" type="ORF">SI8410_17021124</name>
</gene>
<dbReference type="GO" id="GO:0009904">
    <property type="term" value="P:chloroplast accumulation movement"/>
    <property type="evidence" value="ECO:0007669"/>
    <property type="project" value="TreeGrafter"/>
</dbReference>
<feature type="region of interest" description="Disordered" evidence="3">
    <location>
        <begin position="501"/>
        <end position="530"/>
    </location>
</feature>
<feature type="compositionally biased region" description="Basic and acidic residues" evidence="3">
    <location>
        <begin position="501"/>
        <end position="515"/>
    </location>
</feature>
<evidence type="ECO:0000256" key="3">
    <source>
        <dbReference type="SAM" id="MobiDB-lite"/>
    </source>
</evidence>
<feature type="compositionally biased region" description="Polar residues" evidence="3">
    <location>
        <begin position="571"/>
        <end position="586"/>
    </location>
</feature>
<feature type="compositionally biased region" description="Basic and acidic residues" evidence="3">
    <location>
        <begin position="262"/>
        <end position="272"/>
    </location>
</feature>
<reference evidence="4" key="1">
    <citation type="submission" date="2020-02" db="EMBL/GenBank/DDBJ databases">
        <authorList>
            <person name="Scholz U."/>
            <person name="Mascher M."/>
            <person name="Fiebig A."/>
        </authorList>
    </citation>
    <scope>NUCLEOTIDE SEQUENCE</scope>
</reference>
<sequence length="612" mass="68048">METTKSDPFDGSGSVTAAISLFGERIHGGKPLAAKHKPLFPDESPPSKTRELLHLVRRDAGRLGERLRFSEHEKSVAESELISSKETMNELRTLLENSSRKVRSARRMLTKPAGDRSKSGGGAAAAEYDELVKQLERMKKERSKVRLDIARAGEDTAKAEGEAEAAVLRSASCLNSIEELRKEVDAMNEEHVLVEIARLQAVEETREIEARRAAEAAQFGKKIQAIRDRMMAMRTEIDLAATAMVRPAARDSGDGGSAATDEVEKKRRKSELERELQAAKQELVSTKDEGFQLMASMDMVRLELVQISRETSRLKKLEEKQDSALQNLNSKLLRAKSKLETAAASEEKSRSIVLNLSAALQQLRTEARAMRKEKDRAEEEIEATKTKIQSADAALESAEQRLEDAIEALKSAKASEASSLGRLKHLSERTMKFRACSAPRSSTMTMSSFEYEYLKGQADGAQKIAEKKVAAARAWIDAFKASEEEILLKIDRARREMGELEAAETRERGRDRMEETLQGELSRYRPEGERVEEETAMAAAADLLQVAAIQRKSLRENGNASALRKSRTARRSSLSHGARQFPQSPSVALKRKKKVMPGLVKLLRGRKPGKLK</sequence>
<dbReference type="AlphaFoldDB" id="A0A7I8LLE3"/>
<organism evidence="4 5">
    <name type="scientific">Spirodela intermedia</name>
    <name type="common">Intermediate duckweed</name>
    <dbReference type="NCBI Taxonomy" id="51605"/>
    <lineage>
        <taxon>Eukaryota</taxon>
        <taxon>Viridiplantae</taxon>
        <taxon>Streptophyta</taxon>
        <taxon>Embryophyta</taxon>
        <taxon>Tracheophyta</taxon>
        <taxon>Spermatophyta</taxon>
        <taxon>Magnoliopsida</taxon>
        <taxon>Liliopsida</taxon>
        <taxon>Araceae</taxon>
        <taxon>Lemnoideae</taxon>
        <taxon>Spirodela</taxon>
    </lineage>
</organism>
<evidence type="ECO:0000256" key="2">
    <source>
        <dbReference type="ARBA" id="ARBA00023054"/>
    </source>
</evidence>
<dbReference type="InterPro" id="IPR008545">
    <property type="entry name" value="Web"/>
</dbReference>
<comment type="similarity">
    <text evidence="1">Belongs to the WEB family.</text>
</comment>
<dbReference type="OrthoDB" id="685331at2759"/>
<dbReference type="PANTHER" id="PTHR32054">
    <property type="entry name" value="HEAVY CHAIN, PUTATIVE, EXPRESSED-RELATED-RELATED"/>
    <property type="match status" value="1"/>
</dbReference>
<feature type="region of interest" description="Disordered" evidence="3">
    <location>
        <begin position="247"/>
        <end position="272"/>
    </location>
</feature>
<dbReference type="PANTHER" id="PTHR32054:SF2">
    <property type="entry name" value="PROTEIN PLASTID MOVEMENT IMPAIRED 2"/>
    <property type="match status" value="1"/>
</dbReference>
<name>A0A7I8LLE3_SPIIN</name>
<accession>A0A7I8LLE3</accession>
<dbReference type="GO" id="GO:0005829">
    <property type="term" value="C:cytosol"/>
    <property type="evidence" value="ECO:0007669"/>
    <property type="project" value="TreeGrafter"/>
</dbReference>